<dbReference type="Proteomes" id="UP000008141">
    <property type="component" value="Unassembled WGS sequence"/>
</dbReference>
<gene>
    <name evidence="2" type="ORF">CHLNCDRAFT_141991</name>
</gene>
<feature type="compositionally biased region" description="Low complexity" evidence="1">
    <location>
        <begin position="212"/>
        <end position="226"/>
    </location>
</feature>
<dbReference type="AlphaFoldDB" id="E1Z7H4"/>
<evidence type="ECO:0000313" key="2">
    <source>
        <dbReference type="EMBL" id="EFN57921.1"/>
    </source>
</evidence>
<dbReference type="KEGG" id="cvr:CHLNCDRAFT_141991"/>
<reference evidence="2 3" key="1">
    <citation type="journal article" date="2010" name="Plant Cell">
        <title>The Chlorella variabilis NC64A genome reveals adaptation to photosymbiosis, coevolution with viruses, and cryptic sex.</title>
        <authorList>
            <person name="Blanc G."/>
            <person name="Duncan G."/>
            <person name="Agarkova I."/>
            <person name="Borodovsky M."/>
            <person name="Gurnon J."/>
            <person name="Kuo A."/>
            <person name="Lindquist E."/>
            <person name="Lucas S."/>
            <person name="Pangilinan J."/>
            <person name="Polle J."/>
            <person name="Salamov A."/>
            <person name="Terry A."/>
            <person name="Yamada T."/>
            <person name="Dunigan D.D."/>
            <person name="Grigoriev I.V."/>
            <person name="Claverie J.M."/>
            <person name="Van Etten J.L."/>
        </authorList>
    </citation>
    <scope>NUCLEOTIDE SEQUENCE [LARGE SCALE GENOMIC DNA]</scope>
    <source>
        <strain evidence="2 3">NC64A</strain>
    </source>
</reference>
<feature type="compositionally biased region" description="Basic residues" evidence="1">
    <location>
        <begin position="30"/>
        <end position="41"/>
    </location>
</feature>
<keyword evidence="3" id="KW-1185">Reference proteome</keyword>
<feature type="compositionally biased region" description="Low complexity" evidence="1">
    <location>
        <begin position="241"/>
        <end position="275"/>
    </location>
</feature>
<proteinExistence type="predicted"/>
<dbReference type="RefSeq" id="XP_005850023.1">
    <property type="nucleotide sequence ID" value="XM_005849961.1"/>
</dbReference>
<dbReference type="GeneID" id="17357336"/>
<dbReference type="SUPFAM" id="SSF88659">
    <property type="entry name" value="Sigma3 and sigma4 domains of RNA polymerase sigma factors"/>
    <property type="match status" value="1"/>
</dbReference>
<dbReference type="InterPro" id="IPR013324">
    <property type="entry name" value="RNA_pol_sigma_r3/r4-like"/>
</dbReference>
<accession>E1Z7H4</accession>
<protein>
    <submittedName>
        <fullName evidence="2">Expressed protein</fullName>
    </submittedName>
</protein>
<organism evidence="3">
    <name type="scientific">Chlorella variabilis</name>
    <name type="common">Green alga</name>
    <dbReference type="NCBI Taxonomy" id="554065"/>
    <lineage>
        <taxon>Eukaryota</taxon>
        <taxon>Viridiplantae</taxon>
        <taxon>Chlorophyta</taxon>
        <taxon>core chlorophytes</taxon>
        <taxon>Trebouxiophyceae</taxon>
        <taxon>Chlorellales</taxon>
        <taxon>Chlorellaceae</taxon>
        <taxon>Chlorella clade</taxon>
        <taxon>Chlorella</taxon>
    </lineage>
</organism>
<evidence type="ECO:0000256" key="1">
    <source>
        <dbReference type="SAM" id="MobiDB-lite"/>
    </source>
</evidence>
<sequence length="316" mass="32988">MQYKVAERKMKAFMCADEQQQPHSPPARRSGQRSRSSSRRSSRSEARPPISALETCAERMAGVQGRAVDAQLAVADALASLKPTEQLVVALRHGWVDGTAELVMFKDVGTRMKRTLNGASNLYKKAESVLRARLEALGHADLELGQLRFSQQQREAWQRQLEGLPCKPSRRGAAGGSRPARSATGKAGGALEAAEPAELAAAGGGKAEQGVPQQQQAPEADPEPAASSSTRPPPGEGRQQAPAAEAGGPGPSTGTEAGSPSGQAAAAPAAAPSVLSNAAVAVPPSWQPRAEAAARLLSQWQLMVVRAAEPRALAVR</sequence>
<dbReference type="EMBL" id="GL433838">
    <property type="protein sequence ID" value="EFN57921.1"/>
    <property type="molecule type" value="Genomic_DNA"/>
</dbReference>
<name>E1Z7H4_CHLVA</name>
<feature type="region of interest" description="Disordered" evidence="1">
    <location>
        <begin position="14"/>
        <end position="50"/>
    </location>
</feature>
<feature type="compositionally biased region" description="Low complexity" evidence="1">
    <location>
        <begin position="176"/>
        <end position="201"/>
    </location>
</feature>
<feature type="region of interest" description="Disordered" evidence="1">
    <location>
        <begin position="161"/>
        <end position="275"/>
    </location>
</feature>
<dbReference type="InParanoid" id="E1Z7H4"/>
<evidence type="ECO:0000313" key="3">
    <source>
        <dbReference type="Proteomes" id="UP000008141"/>
    </source>
</evidence>